<evidence type="ECO:0000256" key="2">
    <source>
        <dbReference type="ARBA" id="ARBA00004496"/>
    </source>
</evidence>
<evidence type="ECO:0000313" key="13">
    <source>
        <dbReference type="RefSeq" id="XP_025404736.1"/>
    </source>
</evidence>
<organism evidence="12 13">
    <name type="scientific">Sipha flava</name>
    <name type="common">yellow sugarcane aphid</name>
    <dbReference type="NCBI Taxonomy" id="143950"/>
    <lineage>
        <taxon>Eukaryota</taxon>
        <taxon>Metazoa</taxon>
        <taxon>Ecdysozoa</taxon>
        <taxon>Arthropoda</taxon>
        <taxon>Hexapoda</taxon>
        <taxon>Insecta</taxon>
        <taxon>Pterygota</taxon>
        <taxon>Neoptera</taxon>
        <taxon>Paraneoptera</taxon>
        <taxon>Hemiptera</taxon>
        <taxon>Sternorrhyncha</taxon>
        <taxon>Aphidomorpha</taxon>
        <taxon>Aphidoidea</taxon>
        <taxon>Aphididae</taxon>
        <taxon>Sipha</taxon>
    </lineage>
</organism>
<evidence type="ECO:0000256" key="1">
    <source>
        <dbReference type="ARBA" id="ARBA00004123"/>
    </source>
</evidence>
<gene>
    <name evidence="13" type="primary">LOC112679235</name>
</gene>
<dbReference type="AlphaFoldDB" id="A0A8B8F280"/>
<dbReference type="GO" id="GO:0006355">
    <property type="term" value="P:regulation of DNA-templated transcription"/>
    <property type="evidence" value="ECO:0007669"/>
    <property type="project" value="InterPro"/>
</dbReference>
<feature type="region of interest" description="Disordered" evidence="10">
    <location>
        <begin position="306"/>
        <end position="426"/>
    </location>
</feature>
<dbReference type="GO" id="GO:0005634">
    <property type="term" value="C:nucleus"/>
    <property type="evidence" value="ECO:0007669"/>
    <property type="project" value="UniProtKB-SubCell"/>
</dbReference>
<evidence type="ECO:0000256" key="6">
    <source>
        <dbReference type="ARBA" id="ARBA00022843"/>
    </source>
</evidence>
<dbReference type="OrthoDB" id="298344at2759"/>
<protein>
    <submittedName>
        <fullName evidence="13">Cell division cycle-associated protein 7-like</fullName>
    </submittedName>
</protein>
<dbReference type="GeneID" id="112679235"/>
<evidence type="ECO:0000256" key="3">
    <source>
        <dbReference type="ARBA" id="ARBA00022490"/>
    </source>
</evidence>
<name>A0A8B8F280_9HEMI</name>
<keyword evidence="8" id="KW-0804">Transcription</keyword>
<evidence type="ECO:0000256" key="4">
    <source>
        <dbReference type="ARBA" id="ARBA00022499"/>
    </source>
</evidence>
<keyword evidence="12" id="KW-1185">Reference proteome</keyword>
<keyword evidence="4" id="KW-1017">Isopeptide bond</keyword>
<keyword evidence="9" id="KW-0539">Nucleus</keyword>
<evidence type="ECO:0000256" key="9">
    <source>
        <dbReference type="ARBA" id="ARBA00023242"/>
    </source>
</evidence>
<comment type="subcellular location">
    <subcellularLocation>
        <location evidence="2">Cytoplasm</location>
    </subcellularLocation>
    <subcellularLocation>
        <location evidence="1">Nucleus</location>
    </subcellularLocation>
</comment>
<evidence type="ECO:0000256" key="8">
    <source>
        <dbReference type="ARBA" id="ARBA00023163"/>
    </source>
</evidence>
<keyword evidence="5" id="KW-0597">Phosphoprotein</keyword>
<feature type="region of interest" description="Disordered" evidence="10">
    <location>
        <begin position="60"/>
        <end position="121"/>
    </location>
</feature>
<dbReference type="GO" id="GO:0005737">
    <property type="term" value="C:cytoplasm"/>
    <property type="evidence" value="ECO:0007669"/>
    <property type="project" value="UniProtKB-SubCell"/>
</dbReference>
<feature type="domain" description="Zinc-finger" evidence="11">
    <location>
        <begin position="207"/>
        <end position="303"/>
    </location>
</feature>
<dbReference type="Proteomes" id="UP000694846">
    <property type="component" value="Unplaced"/>
</dbReference>
<accession>A0A8B8F280</accession>
<keyword evidence="3" id="KW-0963">Cytoplasm</keyword>
<dbReference type="InterPro" id="IPR040221">
    <property type="entry name" value="CDCA7/CDA7L"/>
</dbReference>
<evidence type="ECO:0000313" key="12">
    <source>
        <dbReference type="Proteomes" id="UP000694846"/>
    </source>
</evidence>
<feature type="compositionally biased region" description="Basic and acidic residues" evidence="10">
    <location>
        <begin position="325"/>
        <end position="409"/>
    </location>
</feature>
<evidence type="ECO:0000259" key="11">
    <source>
        <dbReference type="Pfam" id="PF10497"/>
    </source>
</evidence>
<proteinExistence type="predicted"/>
<dbReference type="PANTHER" id="PTHR31169">
    <property type="entry name" value="OS05G0300700 PROTEIN"/>
    <property type="match status" value="1"/>
</dbReference>
<keyword evidence="7" id="KW-0805">Transcription regulation</keyword>
<dbReference type="PANTHER" id="PTHR31169:SF8">
    <property type="entry name" value="ZINC-FINGER DOMAIN OF MONOAMINE-OXIDASE A REPRESSOR R1 PROTEIN"/>
    <property type="match status" value="1"/>
</dbReference>
<keyword evidence="6" id="KW-0832">Ubl conjugation</keyword>
<dbReference type="RefSeq" id="XP_025404736.1">
    <property type="nucleotide sequence ID" value="XM_025548951.1"/>
</dbReference>
<dbReference type="Pfam" id="PF10497">
    <property type="entry name" value="zf-4CXXC_R1"/>
    <property type="match status" value="1"/>
</dbReference>
<sequence length="491" mass="55629">MATRTSTGPSGSGREMSEYERQRLENIKEMQGQFSDLFDDVKQSAEILAKSTGQIASKNLGVCGRKRRQKSIDCPSNKRTKSDPSTPSKTIVRRSARIIKENRKSTNYNEESDSDSEKTNKKIRHGSLLIKFPWSKKNTATDEAYYSALGDDDFINDDDEEYYYNDKNHSKRTTRRSSVPIPRLPVSKVTEEMLSNITYSSVGKQYSANGTTCHQCRQKTLDQKSYCRYKKCRGVRGMFCGFCLGNRYGENVAEVLLNEKWACPPCRGYCNCSICRRKNGRNPTGQLAPIASAQGYKSVRHLLNNLEGEESENNISSDSEIEDEKNEKEDISKINCNEENKHDISKGSDDKDNEQDISKSNSEKENKPDISKVSDDKENEQDISKSNSEKENEPDISKVSDDKENEQDISKGNSENESDFMIKNRDIVIDEQSELTNGTENSNKKTVNINSEIEKSLETNDVRKIELDSCNPADLIDKIYQDLILSKLGII</sequence>
<evidence type="ECO:0000256" key="5">
    <source>
        <dbReference type="ARBA" id="ARBA00022553"/>
    </source>
</evidence>
<evidence type="ECO:0000256" key="10">
    <source>
        <dbReference type="SAM" id="MobiDB-lite"/>
    </source>
</evidence>
<evidence type="ECO:0000256" key="7">
    <source>
        <dbReference type="ARBA" id="ARBA00023015"/>
    </source>
</evidence>
<dbReference type="InterPro" id="IPR018866">
    <property type="entry name" value="Znf-4CXXC_R1"/>
</dbReference>
<reference evidence="13" key="1">
    <citation type="submission" date="2025-08" db="UniProtKB">
        <authorList>
            <consortium name="RefSeq"/>
        </authorList>
    </citation>
    <scope>IDENTIFICATION</scope>
    <source>
        <tissue evidence="13">Whole body</tissue>
    </source>
</reference>